<feature type="domain" description="Ethylene-responsive binding factor-associated repression" evidence="6">
    <location>
        <begin position="123"/>
        <end position="157"/>
    </location>
</feature>
<dbReference type="InterPro" id="IPR031307">
    <property type="entry name" value="Ninja_fam"/>
</dbReference>
<comment type="subcellular location">
    <subcellularLocation>
        <location evidence="1 4">Nucleus</location>
    </subcellularLocation>
</comment>
<evidence type="ECO:0000259" key="7">
    <source>
        <dbReference type="Pfam" id="PF16135"/>
    </source>
</evidence>
<keyword evidence="3 4" id="KW-0539">Nucleus</keyword>
<evidence type="ECO:0000259" key="6">
    <source>
        <dbReference type="Pfam" id="PF07897"/>
    </source>
</evidence>
<proteinExistence type="inferred from homology"/>
<comment type="function">
    <text evidence="4">Acts as a negative regulator of abscisic acid (ABA) response.</text>
</comment>
<dbReference type="Pfam" id="PF07897">
    <property type="entry name" value="EAR"/>
    <property type="match status" value="1"/>
</dbReference>
<dbReference type="Proteomes" id="UP001222027">
    <property type="component" value="Unassembled WGS sequence"/>
</dbReference>
<keyword evidence="9" id="KW-1185">Reference proteome</keyword>
<dbReference type="InterPro" id="IPR012463">
    <property type="entry name" value="Ninja_motif"/>
</dbReference>
<dbReference type="PANTHER" id="PTHR31413:SF31">
    <property type="entry name" value="NINJA-FAMILY PROTEIN AFP3"/>
    <property type="match status" value="1"/>
</dbReference>
<evidence type="ECO:0000256" key="5">
    <source>
        <dbReference type="SAM" id="MobiDB-lite"/>
    </source>
</evidence>
<dbReference type="AlphaFoldDB" id="A0AAV8R076"/>
<feature type="domain" description="Tify" evidence="7">
    <location>
        <begin position="382"/>
        <end position="414"/>
    </location>
</feature>
<dbReference type="GO" id="GO:0005634">
    <property type="term" value="C:nucleus"/>
    <property type="evidence" value="ECO:0007669"/>
    <property type="project" value="UniProtKB-SubCell"/>
</dbReference>
<dbReference type="GO" id="GO:0007165">
    <property type="term" value="P:signal transduction"/>
    <property type="evidence" value="ECO:0007669"/>
    <property type="project" value="InterPro"/>
</dbReference>
<gene>
    <name evidence="8" type="ORF">OPV22_016553</name>
</gene>
<feature type="region of interest" description="Disordered" evidence="5">
    <location>
        <begin position="342"/>
        <end position="361"/>
    </location>
</feature>
<dbReference type="PANTHER" id="PTHR31413">
    <property type="entry name" value="AFP HOMOLOG 2"/>
    <property type="match status" value="1"/>
</dbReference>
<accession>A0AAV8R076</accession>
<evidence type="ECO:0000313" key="9">
    <source>
        <dbReference type="Proteomes" id="UP001222027"/>
    </source>
</evidence>
<organism evidence="8 9">
    <name type="scientific">Ensete ventricosum</name>
    <name type="common">Abyssinian banana</name>
    <name type="synonym">Musa ensete</name>
    <dbReference type="NCBI Taxonomy" id="4639"/>
    <lineage>
        <taxon>Eukaryota</taxon>
        <taxon>Viridiplantae</taxon>
        <taxon>Streptophyta</taxon>
        <taxon>Embryophyta</taxon>
        <taxon>Tracheophyta</taxon>
        <taxon>Spermatophyta</taxon>
        <taxon>Magnoliopsida</taxon>
        <taxon>Liliopsida</taxon>
        <taxon>Zingiberales</taxon>
        <taxon>Musaceae</taxon>
        <taxon>Ensete</taxon>
    </lineage>
</organism>
<dbReference type="InterPro" id="IPR032308">
    <property type="entry name" value="TDBD"/>
</dbReference>
<protein>
    <recommendedName>
        <fullName evidence="4">Ninja-family protein</fullName>
    </recommendedName>
    <alternativeName>
        <fullName evidence="4">ABI-binding protein</fullName>
    </alternativeName>
</protein>
<sequence length="423" mass="46426">MRKAFATESWRVDEANRMRVFVGLWHTSGLCLEESANFRIASYLYSCYDCRHGDNLGYDSIEARSTRDGDAVVVAEPTQLVKGEAQLERQSSVIESSPRDLLRRLSGNNCFNEQREGPSREPDEDELNLNLGLSLGGCLGVDPRGKKLIRSSSIASFSSLPREHEFHAVTPTVVRTSSLPSETEEKRRKIKELQGLRRLEAKRKRLEKRNSIKSCILKSEVGTEGGKSLAAPYTVNCRLSLPIGSHFRGVFSVATPPCLRPWTSGSKSNAAQGSELENQTPAQGFNLSAFSSNADFNDTATVQSVSAHKTAIACLVSEAGITMTPVGREEDPLKKKVRLTSDASPGRNMIGEMPFVSTRGDGPNGRRIEGFLYKYKKGEEVRIVCVCHGSFLTPAEFVKHAGGGDVTHPMRHIVVNPMPSALL</sequence>
<dbReference type="GO" id="GO:0045892">
    <property type="term" value="P:negative regulation of DNA-templated transcription"/>
    <property type="evidence" value="ECO:0007669"/>
    <property type="project" value="TreeGrafter"/>
</dbReference>
<dbReference type="Pfam" id="PF16135">
    <property type="entry name" value="TDBD"/>
    <property type="match status" value="1"/>
</dbReference>
<comment type="similarity">
    <text evidence="2 4">Belongs to the Ninja family.</text>
</comment>
<dbReference type="EMBL" id="JAQQAF010000005">
    <property type="protein sequence ID" value="KAJ8484068.1"/>
    <property type="molecule type" value="Genomic_DNA"/>
</dbReference>
<dbReference type="Pfam" id="PF16136">
    <property type="entry name" value="NLS_NINJA_AFP"/>
    <property type="match status" value="1"/>
</dbReference>
<evidence type="ECO:0000256" key="3">
    <source>
        <dbReference type="ARBA" id="ARBA00023242"/>
    </source>
</evidence>
<name>A0AAV8R076_ENSVE</name>
<dbReference type="InterPro" id="IPR032310">
    <property type="entry name" value="NLS_NINJA_AFP-like"/>
</dbReference>
<comment type="caution">
    <text evidence="8">The sequence shown here is derived from an EMBL/GenBank/DDBJ whole genome shotgun (WGS) entry which is preliminary data.</text>
</comment>
<evidence type="ECO:0000256" key="2">
    <source>
        <dbReference type="ARBA" id="ARBA00006081"/>
    </source>
</evidence>
<evidence type="ECO:0000256" key="1">
    <source>
        <dbReference type="ARBA" id="ARBA00004123"/>
    </source>
</evidence>
<reference evidence="8 9" key="1">
    <citation type="submission" date="2022-12" db="EMBL/GenBank/DDBJ databases">
        <title>Chromosome-scale assembly of the Ensete ventricosum genome.</title>
        <authorList>
            <person name="Dussert Y."/>
            <person name="Stocks J."/>
            <person name="Wendawek A."/>
            <person name="Woldeyes F."/>
            <person name="Nichols R.A."/>
            <person name="Borrell J.S."/>
        </authorList>
    </citation>
    <scope>NUCLEOTIDE SEQUENCE [LARGE SCALE GENOMIC DNA]</scope>
    <source>
        <strain evidence="9">cv. Maze</strain>
        <tissue evidence="8">Seeds</tissue>
    </source>
</reference>
<evidence type="ECO:0000313" key="8">
    <source>
        <dbReference type="EMBL" id="KAJ8484068.1"/>
    </source>
</evidence>
<evidence type="ECO:0000256" key="4">
    <source>
        <dbReference type="RuleBase" id="RU369029"/>
    </source>
</evidence>